<gene>
    <name evidence="3" type="ORF">J1N35_007927</name>
</gene>
<comment type="caution">
    <text evidence="3">The sequence shown here is derived from an EMBL/GenBank/DDBJ whole genome shotgun (WGS) entry which is preliminary data.</text>
</comment>
<dbReference type="Proteomes" id="UP000828251">
    <property type="component" value="Unassembled WGS sequence"/>
</dbReference>
<feature type="compositionally biased region" description="Acidic residues" evidence="1">
    <location>
        <begin position="229"/>
        <end position="247"/>
    </location>
</feature>
<reference evidence="3 4" key="1">
    <citation type="journal article" date="2021" name="Plant Biotechnol. J.">
        <title>Multi-omics assisted identification of the key and species-specific regulatory components of drought-tolerant mechanisms in Gossypium stocksii.</title>
        <authorList>
            <person name="Yu D."/>
            <person name="Ke L."/>
            <person name="Zhang D."/>
            <person name="Wu Y."/>
            <person name="Sun Y."/>
            <person name="Mei J."/>
            <person name="Sun J."/>
            <person name="Sun Y."/>
        </authorList>
    </citation>
    <scope>NUCLEOTIDE SEQUENCE [LARGE SCALE GENOMIC DNA]</scope>
    <source>
        <strain evidence="4">cv. E1</strain>
        <tissue evidence="3">Leaf</tissue>
    </source>
</reference>
<dbReference type="AlphaFoldDB" id="A0A9D3W6X3"/>
<evidence type="ECO:0000256" key="1">
    <source>
        <dbReference type="SAM" id="MobiDB-lite"/>
    </source>
</evidence>
<keyword evidence="4" id="KW-1185">Reference proteome</keyword>
<organism evidence="3 4">
    <name type="scientific">Gossypium stocksii</name>
    <dbReference type="NCBI Taxonomy" id="47602"/>
    <lineage>
        <taxon>Eukaryota</taxon>
        <taxon>Viridiplantae</taxon>
        <taxon>Streptophyta</taxon>
        <taxon>Embryophyta</taxon>
        <taxon>Tracheophyta</taxon>
        <taxon>Spermatophyta</taxon>
        <taxon>Magnoliopsida</taxon>
        <taxon>eudicotyledons</taxon>
        <taxon>Gunneridae</taxon>
        <taxon>Pentapetalae</taxon>
        <taxon>rosids</taxon>
        <taxon>malvids</taxon>
        <taxon>Malvales</taxon>
        <taxon>Malvaceae</taxon>
        <taxon>Malvoideae</taxon>
        <taxon>Gossypium</taxon>
    </lineage>
</organism>
<sequence length="260" mass="29771">MAINLILPDEITTSAQREKVDKMMRELQDYRMKPEEDIVQHLITVNQKMQEALWTDLVLKMDNQFFVYVYFDGVMLTTIVGCIFDCCKQIAMRFNRNVLFDDMKERISAKIVRHYGRRISKLFYKFLVLTNPIKFTKIELVDDEDVETMVALYCANQNDQNAPIQLFAKLAGVEPTEDPTPLGKEHEAQELCITVPISTDIDLNAATKIDFVGDDVYNSCDLSDHEVDSDSDPDVDEVPDDIDDEGVNDDRNVNASIVKN</sequence>
<protein>
    <submittedName>
        <fullName evidence="3">Uncharacterized protein</fullName>
    </submittedName>
</protein>
<feature type="region of interest" description="Disordered" evidence="1">
    <location>
        <begin position="222"/>
        <end position="260"/>
    </location>
</feature>
<evidence type="ECO:0000313" key="4">
    <source>
        <dbReference type="Proteomes" id="UP000828251"/>
    </source>
</evidence>
<accession>A0A9D3W6X3</accession>
<feature type="transmembrane region" description="Helical" evidence="2">
    <location>
        <begin position="65"/>
        <end position="87"/>
    </location>
</feature>
<keyword evidence="2" id="KW-0472">Membrane</keyword>
<proteinExistence type="predicted"/>
<dbReference type="EMBL" id="JAIQCV010000003">
    <property type="protein sequence ID" value="KAH1114549.1"/>
    <property type="molecule type" value="Genomic_DNA"/>
</dbReference>
<evidence type="ECO:0000256" key="2">
    <source>
        <dbReference type="SAM" id="Phobius"/>
    </source>
</evidence>
<name>A0A9D3W6X3_9ROSI</name>
<keyword evidence="2" id="KW-0812">Transmembrane</keyword>
<evidence type="ECO:0000313" key="3">
    <source>
        <dbReference type="EMBL" id="KAH1114549.1"/>
    </source>
</evidence>
<keyword evidence="2" id="KW-1133">Transmembrane helix</keyword>